<dbReference type="PANTHER" id="PTHR18952:SF265">
    <property type="entry name" value="CARBONIC ANHYDRASE"/>
    <property type="match status" value="1"/>
</dbReference>
<keyword evidence="5" id="KW-0456">Lyase</keyword>
<dbReference type="SMART" id="SM01057">
    <property type="entry name" value="Carb_anhydrase"/>
    <property type="match status" value="1"/>
</dbReference>
<sequence length="111" mass="12721">NATWNYEELGPDIWYLTYPNCAGFEQSPIDIITSCTEYHQFQPFTFSSHYSARNNFTLMNNGHTITAKLQDQTQNNLLTLSGGNLSGSFLFQSFHLHWGENAKQGTYKVLF</sequence>
<evidence type="ECO:0000256" key="3">
    <source>
        <dbReference type="ARBA" id="ARBA00022723"/>
    </source>
</evidence>
<evidence type="ECO:0000313" key="10">
    <source>
        <dbReference type="Proteomes" id="UP000663829"/>
    </source>
</evidence>
<dbReference type="InterPro" id="IPR023561">
    <property type="entry name" value="Carbonic_anhydrase_a-class"/>
</dbReference>
<gene>
    <name evidence="8" type="ORF">GPM918_LOCUS41022</name>
    <name evidence="9" type="ORF">SRO942_LOCUS42025</name>
</gene>
<evidence type="ECO:0000313" key="9">
    <source>
        <dbReference type="EMBL" id="CAF4447123.1"/>
    </source>
</evidence>
<comment type="catalytic activity">
    <reaction evidence="6">
        <text>hydrogencarbonate + H(+) = CO2 + H2O</text>
        <dbReference type="Rhea" id="RHEA:10748"/>
        <dbReference type="ChEBI" id="CHEBI:15377"/>
        <dbReference type="ChEBI" id="CHEBI:15378"/>
        <dbReference type="ChEBI" id="CHEBI:16526"/>
        <dbReference type="ChEBI" id="CHEBI:17544"/>
        <dbReference type="EC" id="4.2.1.1"/>
    </reaction>
</comment>
<organism evidence="8 10">
    <name type="scientific">Didymodactylos carnosus</name>
    <dbReference type="NCBI Taxonomy" id="1234261"/>
    <lineage>
        <taxon>Eukaryota</taxon>
        <taxon>Metazoa</taxon>
        <taxon>Spiralia</taxon>
        <taxon>Gnathifera</taxon>
        <taxon>Rotifera</taxon>
        <taxon>Eurotatoria</taxon>
        <taxon>Bdelloidea</taxon>
        <taxon>Philodinida</taxon>
        <taxon>Philodinidae</taxon>
        <taxon>Didymodactylos</taxon>
    </lineage>
</organism>
<dbReference type="PROSITE" id="PS51144">
    <property type="entry name" value="ALPHA_CA_2"/>
    <property type="match status" value="1"/>
</dbReference>
<protein>
    <recommendedName>
        <fullName evidence="2">carbonic anhydrase</fullName>
        <ecNumber evidence="2">4.2.1.1</ecNumber>
    </recommendedName>
</protein>
<keyword evidence="4" id="KW-0862">Zinc</keyword>
<dbReference type="EC" id="4.2.1.1" evidence="2"/>
<dbReference type="Pfam" id="PF00194">
    <property type="entry name" value="Carb_anhydrase"/>
    <property type="match status" value="1"/>
</dbReference>
<evidence type="ECO:0000256" key="5">
    <source>
        <dbReference type="ARBA" id="ARBA00023239"/>
    </source>
</evidence>
<comment type="similarity">
    <text evidence="1">Belongs to the alpha-carbonic anhydrase family.</text>
</comment>
<dbReference type="InterPro" id="IPR001148">
    <property type="entry name" value="CA_dom"/>
</dbReference>
<dbReference type="InterPro" id="IPR036398">
    <property type="entry name" value="CA_dom_sf"/>
</dbReference>
<dbReference type="PANTHER" id="PTHR18952">
    <property type="entry name" value="CARBONIC ANHYDRASE"/>
    <property type="match status" value="1"/>
</dbReference>
<evidence type="ECO:0000256" key="1">
    <source>
        <dbReference type="ARBA" id="ARBA00010718"/>
    </source>
</evidence>
<proteinExistence type="inferred from homology"/>
<dbReference type="GO" id="GO:0008270">
    <property type="term" value="F:zinc ion binding"/>
    <property type="evidence" value="ECO:0007669"/>
    <property type="project" value="InterPro"/>
</dbReference>
<dbReference type="EMBL" id="CAJNOQ010031434">
    <property type="protein sequence ID" value="CAF1580137.1"/>
    <property type="molecule type" value="Genomic_DNA"/>
</dbReference>
<evidence type="ECO:0000259" key="7">
    <source>
        <dbReference type="PROSITE" id="PS51144"/>
    </source>
</evidence>
<dbReference type="SUPFAM" id="SSF51069">
    <property type="entry name" value="Carbonic anhydrase"/>
    <property type="match status" value="1"/>
</dbReference>
<accession>A0A815Z4T9</accession>
<dbReference type="GO" id="GO:0004089">
    <property type="term" value="F:carbonate dehydratase activity"/>
    <property type="evidence" value="ECO:0007669"/>
    <property type="project" value="UniProtKB-EC"/>
</dbReference>
<evidence type="ECO:0000256" key="4">
    <source>
        <dbReference type="ARBA" id="ARBA00022833"/>
    </source>
</evidence>
<evidence type="ECO:0000313" key="8">
    <source>
        <dbReference type="EMBL" id="CAF1580137.1"/>
    </source>
</evidence>
<reference evidence="8" key="1">
    <citation type="submission" date="2021-02" db="EMBL/GenBank/DDBJ databases">
        <authorList>
            <person name="Nowell W R."/>
        </authorList>
    </citation>
    <scope>NUCLEOTIDE SEQUENCE</scope>
</reference>
<name>A0A815Z4T9_9BILA</name>
<feature type="non-terminal residue" evidence="8">
    <location>
        <position position="1"/>
    </location>
</feature>
<dbReference type="AlphaFoldDB" id="A0A815Z4T9"/>
<dbReference type="OrthoDB" id="429145at2759"/>
<keyword evidence="10" id="KW-1185">Reference proteome</keyword>
<comment type="caution">
    <text evidence="8">The sequence shown here is derived from an EMBL/GenBank/DDBJ whole genome shotgun (WGS) entry which is preliminary data.</text>
</comment>
<dbReference type="EMBL" id="CAJOBC010097380">
    <property type="protein sequence ID" value="CAF4447123.1"/>
    <property type="molecule type" value="Genomic_DNA"/>
</dbReference>
<dbReference type="Gene3D" id="3.10.200.10">
    <property type="entry name" value="Alpha carbonic anhydrase"/>
    <property type="match status" value="1"/>
</dbReference>
<evidence type="ECO:0000256" key="2">
    <source>
        <dbReference type="ARBA" id="ARBA00012925"/>
    </source>
</evidence>
<feature type="domain" description="Alpha-carbonic anhydrase" evidence="7">
    <location>
        <begin position="2"/>
        <end position="111"/>
    </location>
</feature>
<keyword evidence="3" id="KW-0479">Metal-binding</keyword>
<evidence type="ECO:0000256" key="6">
    <source>
        <dbReference type="ARBA" id="ARBA00048348"/>
    </source>
</evidence>
<dbReference type="Proteomes" id="UP000681722">
    <property type="component" value="Unassembled WGS sequence"/>
</dbReference>
<dbReference type="Proteomes" id="UP000663829">
    <property type="component" value="Unassembled WGS sequence"/>
</dbReference>